<evidence type="ECO:0000313" key="2">
    <source>
        <dbReference type="EMBL" id="CAK9161096.1"/>
    </source>
</evidence>
<dbReference type="Proteomes" id="UP001642360">
    <property type="component" value="Unassembled WGS sequence"/>
</dbReference>
<feature type="non-terminal residue" evidence="2">
    <location>
        <position position="63"/>
    </location>
</feature>
<reference evidence="2 3" key="1">
    <citation type="submission" date="2024-02" db="EMBL/GenBank/DDBJ databases">
        <authorList>
            <person name="Vignale AGUSTIN F."/>
            <person name="Sosa J E."/>
            <person name="Modenutti C."/>
        </authorList>
    </citation>
    <scope>NUCLEOTIDE SEQUENCE [LARGE SCALE GENOMIC DNA]</scope>
</reference>
<keyword evidence="3" id="KW-1185">Reference proteome</keyword>
<gene>
    <name evidence="2" type="ORF">ILEXP_LOCUS29882</name>
</gene>
<name>A0ABC8SZ05_9AQUA</name>
<evidence type="ECO:0000256" key="1">
    <source>
        <dbReference type="SAM" id="MobiDB-lite"/>
    </source>
</evidence>
<sequence>AEGTTTITKLQQSSNQGGRQGVFDCNRRSATAPANKPQKVNDQAIDDQRNPTTAINVYCFYQT</sequence>
<protein>
    <submittedName>
        <fullName evidence="2">Uncharacterized protein</fullName>
    </submittedName>
</protein>
<feature type="compositionally biased region" description="Polar residues" evidence="1">
    <location>
        <begin position="1"/>
        <end position="17"/>
    </location>
</feature>
<proteinExistence type="predicted"/>
<feature type="non-terminal residue" evidence="2">
    <location>
        <position position="1"/>
    </location>
</feature>
<comment type="caution">
    <text evidence="2">The sequence shown here is derived from an EMBL/GenBank/DDBJ whole genome shotgun (WGS) entry which is preliminary data.</text>
</comment>
<dbReference type="EMBL" id="CAUOFW020003614">
    <property type="protein sequence ID" value="CAK9161096.1"/>
    <property type="molecule type" value="Genomic_DNA"/>
</dbReference>
<evidence type="ECO:0000313" key="3">
    <source>
        <dbReference type="Proteomes" id="UP001642360"/>
    </source>
</evidence>
<organism evidence="2 3">
    <name type="scientific">Ilex paraguariensis</name>
    <name type="common">yerba mate</name>
    <dbReference type="NCBI Taxonomy" id="185542"/>
    <lineage>
        <taxon>Eukaryota</taxon>
        <taxon>Viridiplantae</taxon>
        <taxon>Streptophyta</taxon>
        <taxon>Embryophyta</taxon>
        <taxon>Tracheophyta</taxon>
        <taxon>Spermatophyta</taxon>
        <taxon>Magnoliopsida</taxon>
        <taxon>eudicotyledons</taxon>
        <taxon>Gunneridae</taxon>
        <taxon>Pentapetalae</taxon>
        <taxon>asterids</taxon>
        <taxon>campanulids</taxon>
        <taxon>Aquifoliales</taxon>
        <taxon>Aquifoliaceae</taxon>
        <taxon>Ilex</taxon>
    </lineage>
</organism>
<dbReference type="AlphaFoldDB" id="A0ABC8SZ05"/>
<feature type="region of interest" description="Disordered" evidence="1">
    <location>
        <begin position="1"/>
        <end position="48"/>
    </location>
</feature>
<accession>A0ABC8SZ05</accession>